<comment type="similarity">
    <text evidence="1">In the C-terminal section; belongs to the anthranilate synthase component I family.</text>
</comment>
<evidence type="ECO:0000313" key="9">
    <source>
        <dbReference type="Proteomes" id="UP000477951"/>
    </source>
</evidence>
<dbReference type="FunFam" id="3.40.50.880:FF:000003">
    <property type="entry name" value="Anthranilate synthase component II"/>
    <property type="match status" value="1"/>
</dbReference>
<dbReference type="InterPro" id="IPR005801">
    <property type="entry name" value="ADC_synthase"/>
</dbReference>
<dbReference type="CDD" id="cd01743">
    <property type="entry name" value="GATase1_Anthranilate_Synthase"/>
    <property type="match status" value="1"/>
</dbReference>
<dbReference type="PROSITE" id="PS51273">
    <property type="entry name" value="GATASE_TYPE_1"/>
    <property type="match status" value="1"/>
</dbReference>
<evidence type="ECO:0000256" key="3">
    <source>
        <dbReference type="ARBA" id="ARBA00022679"/>
    </source>
</evidence>
<evidence type="ECO:0000259" key="5">
    <source>
        <dbReference type="Pfam" id="PF00117"/>
    </source>
</evidence>
<dbReference type="PANTHER" id="PTHR11236">
    <property type="entry name" value="AMINOBENZOATE/ANTHRANILATE SYNTHASE"/>
    <property type="match status" value="1"/>
</dbReference>
<dbReference type="GO" id="GO:0005737">
    <property type="term" value="C:cytoplasm"/>
    <property type="evidence" value="ECO:0007669"/>
    <property type="project" value="TreeGrafter"/>
</dbReference>
<dbReference type="Pfam" id="PF04715">
    <property type="entry name" value="Anth_synt_I_N"/>
    <property type="match status" value="1"/>
</dbReference>
<evidence type="ECO:0000259" key="7">
    <source>
        <dbReference type="Pfam" id="PF04715"/>
    </source>
</evidence>
<dbReference type="Proteomes" id="UP000477951">
    <property type="component" value="Unassembled WGS sequence"/>
</dbReference>
<evidence type="ECO:0000256" key="2">
    <source>
        <dbReference type="ARBA" id="ARBA00013139"/>
    </source>
</evidence>
<dbReference type="InterPro" id="IPR017926">
    <property type="entry name" value="GATASE"/>
</dbReference>
<feature type="domain" description="Chorismate-utilising enzyme C-terminal" evidence="6">
    <location>
        <begin position="413"/>
        <end position="666"/>
    </location>
</feature>
<dbReference type="GO" id="GO:0008153">
    <property type="term" value="P:4-aminobenzoate biosynthetic process"/>
    <property type="evidence" value="ECO:0007669"/>
    <property type="project" value="TreeGrafter"/>
</dbReference>
<protein>
    <recommendedName>
        <fullName evidence="2">aminodeoxychorismate synthase</fullName>
        <ecNumber evidence="2">2.6.1.85</ecNumber>
    </recommendedName>
</protein>
<evidence type="ECO:0000259" key="6">
    <source>
        <dbReference type="Pfam" id="PF00425"/>
    </source>
</evidence>
<evidence type="ECO:0000256" key="1">
    <source>
        <dbReference type="ARBA" id="ARBA00005970"/>
    </source>
</evidence>
<dbReference type="GO" id="GO:0046820">
    <property type="term" value="F:4-amino-4-deoxychorismate synthase activity"/>
    <property type="evidence" value="ECO:0007669"/>
    <property type="project" value="UniProtKB-EC"/>
</dbReference>
<gene>
    <name evidence="8" type="primary">pabB</name>
    <name evidence="8" type="ORF">GOZ90_21430</name>
</gene>
<feature type="domain" description="Anthranilate synthase component I N-terminal" evidence="7">
    <location>
        <begin position="224"/>
        <end position="362"/>
    </location>
</feature>
<dbReference type="Pfam" id="PF00117">
    <property type="entry name" value="GATase"/>
    <property type="match status" value="1"/>
</dbReference>
<dbReference type="InterPro" id="IPR006221">
    <property type="entry name" value="TrpG/PapA_dom"/>
</dbReference>
<reference evidence="8 9" key="1">
    <citation type="submission" date="2019-12" db="EMBL/GenBank/DDBJ databases">
        <title>Whole-genome sequencing of Allorhizobium vitis.</title>
        <authorList>
            <person name="Gan H.M."/>
            <person name="Szegedi E."/>
            <person name="Burr T."/>
            <person name="Savka M.A."/>
        </authorList>
    </citation>
    <scope>NUCLEOTIDE SEQUENCE [LARGE SCALE GENOMIC DNA]</scope>
    <source>
        <strain evidence="8 9">CG516</strain>
    </source>
</reference>
<keyword evidence="4" id="KW-0315">Glutamine amidotransferase</keyword>
<dbReference type="EC" id="2.6.1.85" evidence="2"/>
<dbReference type="PANTHER" id="PTHR11236:SF18">
    <property type="entry name" value="AMINODEOXYCHORISMATE SYNTHASE"/>
    <property type="match status" value="1"/>
</dbReference>
<evidence type="ECO:0000256" key="4">
    <source>
        <dbReference type="ARBA" id="ARBA00022962"/>
    </source>
</evidence>
<dbReference type="InterPro" id="IPR029062">
    <property type="entry name" value="Class_I_gatase-like"/>
</dbReference>
<proteinExistence type="inferred from homology"/>
<keyword evidence="3 8" id="KW-0808">Transferase</keyword>
<evidence type="ECO:0000313" key="8">
    <source>
        <dbReference type="EMBL" id="MUZ75255.1"/>
    </source>
</evidence>
<dbReference type="RefSeq" id="WP_197435461.1">
    <property type="nucleotide sequence ID" value="NZ_WPHR01000026.1"/>
</dbReference>
<dbReference type="SUPFAM" id="SSF56322">
    <property type="entry name" value="ADC synthase"/>
    <property type="match status" value="1"/>
</dbReference>
<dbReference type="SUPFAM" id="SSF52317">
    <property type="entry name" value="Class I glutamine amidotransferase-like"/>
    <property type="match status" value="1"/>
</dbReference>
<dbReference type="GO" id="GO:0009396">
    <property type="term" value="P:folic acid-containing compound biosynthetic process"/>
    <property type="evidence" value="ECO:0007669"/>
    <property type="project" value="InterPro"/>
</dbReference>
<dbReference type="Pfam" id="PF00425">
    <property type="entry name" value="Chorismate_bind"/>
    <property type="match status" value="1"/>
</dbReference>
<accession>A0A6L6VKE4</accession>
<dbReference type="PRINTS" id="PR00096">
    <property type="entry name" value="GATASE"/>
</dbReference>
<dbReference type="EMBL" id="WPHR01000026">
    <property type="protein sequence ID" value="MUZ75255.1"/>
    <property type="molecule type" value="Genomic_DNA"/>
</dbReference>
<dbReference type="PRINTS" id="PR00097">
    <property type="entry name" value="ANTSNTHASEII"/>
</dbReference>
<dbReference type="InterPro" id="IPR006805">
    <property type="entry name" value="Anth_synth_I_N"/>
</dbReference>
<dbReference type="Gene3D" id="3.60.120.10">
    <property type="entry name" value="Anthranilate synthase"/>
    <property type="match status" value="1"/>
</dbReference>
<dbReference type="InterPro" id="IPR015890">
    <property type="entry name" value="Chorismate_C"/>
</dbReference>
<keyword evidence="8" id="KW-0032">Aminotransferase</keyword>
<dbReference type="NCBIfam" id="TIGR00566">
    <property type="entry name" value="trpG_papA"/>
    <property type="match status" value="1"/>
</dbReference>
<dbReference type="InterPro" id="IPR019999">
    <property type="entry name" value="Anth_synth_I-like"/>
</dbReference>
<dbReference type="InterPro" id="IPR005802">
    <property type="entry name" value="ADC_synth_comp_1"/>
</dbReference>
<dbReference type="AlphaFoldDB" id="A0A6L6VKE4"/>
<organism evidence="8 9">
    <name type="scientific">Agrobacterium vitis</name>
    <name type="common">Rhizobium vitis</name>
    <dbReference type="NCBI Taxonomy" id="373"/>
    <lineage>
        <taxon>Bacteria</taxon>
        <taxon>Pseudomonadati</taxon>
        <taxon>Pseudomonadota</taxon>
        <taxon>Alphaproteobacteria</taxon>
        <taxon>Hyphomicrobiales</taxon>
        <taxon>Rhizobiaceae</taxon>
        <taxon>Rhizobium/Agrobacterium group</taxon>
        <taxon>Agrobacterium</taxon>
    </lineage>
</organism>
<dbReference type="Gene3D" id="3.40.50.880">
    <property type="match status" value="1"/>
</dbReference>
<feature type="domain" description="Glutamine amidotransferase" evidence="5">
    <location>
        <begin position="4"/>
        <end position="186"/>
    </location>
</feature>
<dbReference type="NCBIfam" id="TIGR00553">
    <property type="entry name" value="pabB"/>
    <property type="match status" value="1"/>
</dbReference>
<sequence length="700" mass="77379">MRTLLIDNYDSFTYNLYQMIAELSGELPIVIRNDEMDWDNVQKLDFAQIVVSPGPGRPDRHGDFGISRDAIVAGQWPVLGVCLGHQGICHYFGGSVTHAPVAMHGRVSAVFHDGSCLFRDMPSPFNVVRYHSLMASDVPNCLRVTARTADGIVMALEHTELPIMGVQFHPESICSEHGHQLIANFLGTPIQRPRAARATAPVREASGSGFKAYCRMLPYWTDSEAVFQAMFASANPSFWLDSSTVIPGTSRFSFMGDTTGPHSESISYDSESQRLTITRGTRCDVLKMSILEYLDRRMKERRLPRDPQLPFEFTSGYVGYFGYELKRDAGDRTTHCSESPDAFFLFADRVVCFDHEEKRIWLLCFEEIEEEERARNWFNLVESRIRGVSTTSGSPTAQGSPRIPDFNFRDPDEHYEALIGRCLSEIGDGESYEICLTNQLSAAGYVDGLPTYLALRRRNPAPYSAFLRFGDTRVLCSSPERFIKCTSEGEIESKPIKGTIRRGKTEREDRELSECLRTSEKDRAENLMIVDLIRNDMGRVCEIGSVTVPSLFGIETYATVHQLVSTVRGQLSPGQSIIDVVRSMFPGGSMTGAPKRRTMEIIDQLESGPRGIYSGALGFLSLNGASDLNIVIRTIVASGTGVTIGVGGAITALSSARGELDEIKLKAKALVETLREAACVPPCDRSGRSTVDDAAQVSGV</sequence>
<dbReference type="GO" id="GO:0000162">
    <property type="term" value="P:L-tryptophan biosynthetic process"/>
    <property type="evidence" value="ECO:0007669"/>
    <property type="project" value="TreeGrafter"/>
</dbReference>
<comment type="caution">
    <text evidence="8">The sequence shown here is derived from an EMBL/GenBank/DDBJ whole genome shotgun (WGS) entry which is preliminary data.</text>
</comment>
<name>A0A6L6VKE4_AGRVI</name>